<dbReference type="RefSeq" id="WP_271177830.1">
    <property type="nucleotide sequence ID" value="NZ_BAAAJO010000004.1"/>
</dbReference>
<dbReference type="GO" id="GO:0046872">
    <property type="term" value="F:metal ion binding"/>
    <property type="evidence" value="ECO:0007669"/>
    <property type="project" value="UniProtKB-KW"/>
</dbReference>
<evidence type="ECO:0000256" key="1">
    <source>
        <dbReference type="ARBA" id="ARBA00001946"/>
    </source>
</evidence>
<dbReference type="SUPFAM" id="SSF143631">
    <property type="entry name" value="ApbE-like"/>
    <property type="match status" value="1"/>
</dbReference>
<evidence type="ECO:0000256" key="6">
    <source>
        <dbReference type="ARBA" id="ARBA00022723"/>
    </source>
</evidence>
<evidence type="ECO:0000256" key="7">
    <source>
        <dbReference type="ARBA" id="ARBA00022827"/>
    </source>
</evidence>
<evidence type="ECO:0000256" key="10">
    <source>
        <dbReference type="ARBA" id="ARBA00048540"/>
    </source>
</evidence>
<organism evidence="11 12">
    <name type="scientific">Leifsonia poae</name>
    <dbReference type="NCBI Taxonomy" id="110933"/>
    <lineage>
        <taxon>Bacteria</taxon>
        <taxon>Bacillati</taxon>
        <taxon>Actinomycetota</taxon>
        <taxon>Actinomycetes</taxon>
        <taxon>Micrococcales</taxon>
        <taxon>Microbacteriaceae</taxon>
        <taxon>Leifsonia</taxon>
    </lineage>
</organism>
<dbReference type="EC" id="2.7.1.180" evidence="2"/>
<protein>
    <recommendedName>
        <fullName evidence="3">FAD:protein FMN transferase</fullName>
        <ecNumber evidence="2">2.7.1.180</ecNumber>
    </recommendedName>
    <alternativeName>
        <fullName evidence="9">Flavin transferase</fullName>
    </alternativeName>
</protein>
<evidence type="ECO:0000256" key="5">
    <source>
        <dbReference type="ARBA" id="ARBA00022679"/>
    </source>
</evidence>
<evidence type="ECO:0000313" key="11">
    <source>
        <dbReference type="EMBL" id="GLJ77185.1"/>
    </source>
</evidence>
<dbReference type="Gene3D" id="3.10.520.10">
    <property type="entry name" value="ApbE-like domains"/>
    <property type="match status" value="2"/>
</dbReference>
<dbReference type="GO" id="GO:0016740">
    <property type="term" value="F:transferase activity"/>
    <property type="evidence" value="ECO:0007669"/>
    <property type="project" value="UniProtKB-KW"/>
</dbReference>
<dbReference type="AlphaFoldDB" id="A0A9W6HBR0"/>
<comment type="catalytic activity">
    <reaction evidence="10">
        <text>L-threonyl-[protein] + FAD = FMN-L-threonyl-[protein] + AMP + H(+)</text>
        <dbReference type="Rhea" id="RHEA:36847"/>
        <dbReference type="Rhea" id="RHEA-COMP:11060"/>
        <dbReference type="Rhea" id="RHEA-COMP:11061"/>
        <dbReference type="ChEBI" id="CHEBI:15378"/>
        <dbReference type="ChEBI" id="CHEBI:30013"/>
        <dbReference type="ChEBI" id="CHEBI:57692"/>
        <dbReference type="ChEBI" id="CHEBI:74257"/>
        <dbReference type="ChEBI" id="CHEBI:456215"/>
        <dbReference type="EC" id="2.7.1.180"/>
    </reaction>
</comment>
<evidence type="ECO:0000256" key="9">
    <source>
        <dbReference type="ARBA" id="ARBA00031306"/>
    </source>
</evidence>
<evidence type="ECO:0000256" key="3">
    <source>
        <dbReference type="ARBA" id="ARBA00016337"/>
    </source>
</evidence>
<evidence type="ECO:0000256" key="8">
    <source>
        <dbReference type="ARBA" id="ARBA00022842"/>
    </source>
</evidence>
<dbReference type="InterPro" id="IPR003374">
    <property type="entry name" value="ApbE-like_sf"/>
</dbReference>
<evidence type="ECO:0000256" key="2">
    <source>
        <dbReference type="ARBA" id="ARBA00011955"/>
    </source>
</evidence>
<reference evidence="11" key="2">
    <citation type="submission" date="2023-01" db="EMBL/GenBank/DDBJ databases">
        <authorList>
            <person name="Sun Q."/>
            <person name="Evtushenko L."/>
        </authorList>
    </citation>
    <scope>NUCLEOTIDE SEQUENCE</scope>
    <source>
        <strain evidence="11">VKM Ac-1401</strain>
    </source>
</reference>
<keyword evidence="12" id="KW-1185">Reference proteome</keyword>
<keyword evidence="6" id="KW-0479">Metal-binding</keyword>
<dbReference type="Proteomes" id="UP001142372">
    <property type="component" value="Unassembled WGS sequence"/>
</dbReference>
<comment type="caution">
    <text evidence="11">The sequence shown here is derived from an EMBL/GenBank/DDBJ whole genome shotgun (WGS) entry which is preliminary data.</text>
</comment>
<name>A0A9W6HBR0_9MICO</name>
<dbReference type="Pfam" id="PF02424">
    <property type="entry name" value="ApbE"/>
    <property type="match status" value="2"/>
</dbReference>
<keyword evidence="5 11" id="KW-0808">Transferase</keyword>
<gene>
    <name evidence="11" type="primary">apbE_2</name>
    <name evidence="11" type="ORF">GCM10017584_27590</name>
</gene>
<keyword evidence="7" id="KW-0274">FAD</keyword>
<keyword evidence="4" id="KW-0285">Flavoprotein</keyword>
<keyword evidence="8" id="KW-0460">Magnesium</keyword>
<evidence type="ECO:0000313" key="12">
    <source>
        <dbReference type="Proteomes" id="UP001142372"/>
    </source>
</evidence>
<dbReference type="EMBL" id="BSEN01000013">
    <property type="protein sequence ID" value="GLJ77185.1"/>
    <property type="molecule type" value="Genomic_DNA"/>
</dbReference>
<evidence type="ECO:0000256" key="4">
    <source>
        <dbReference type="ARBA" id="ARBA00022630"/>
    </source>
</evidence>
<proteinExistence type="predicted"/>
<reference evidence="11" key="1">
    <citation type="journal article" date="2014" name="Int. J. Syst. Evol. Microbiol.">
        <title>Complete genome sequence of Corynebacterium casei LMG S-19264T (=DSM 44701T), isolated from a smear-ripened cheese.</title>
        <authorList>
            <consortium name="US DOE Joint Genome Institute (JGI-PGF)"/>
            <person name="Walter F."/>
            <person name="Albersmeier A."/>
            <person name="Kalinowski J."/>
            <person name="Ruckert C."/>
        </authorList>
    </citation>
    <scope>NUCLEOTIDE SEQUENCE</scope>
    <source>
        <strain evidence="11">VKM Ac-1401</strain>
    </source>
</reference>
<comment type="cofactor">
    <cofactor evidence="1">
        <name>Mg(2+)</name>
        <dbReference type="ChEBI" id="CHEBI:18420"/>
    </cofactor>
</comment>
<accession>A0A9W6HBR0</accession>
<sequence length="249" mass="25295">MVRFVQTAMGIPMSIDIREADPLVAAEAAAAAFEVLGAAERRFSRFRDDSEVQAVNRRILSPQDYSPDLREVLAIGQAAAAASGGAFTVRASDGTLDTDGVVKGWAAERAGRQLRAHGIRDFCLNAGGDVIAAGSPGGGVAWNVGVRSPSDANRMLAVLAVTDAAVATSGAYERGEHVIDGRTGAPARGLRSATVVADDLTTADVLATAAYALGEPGVAWALGYGASGVLALADDGRMLGAGTVPFAAA</sequence>
<dbReference type="PANTHER" id="PTHR30040">
    <property type="entry name" value="THIAMINE BIOSYNTHESIS LIPOPROTEIN APBE"/>
    <property type="match status" value="1"/>
</dbReference>
<dbReference type="InterPro" id="IPR024932">
    <property type="entry name" value="ApbE"/>
</dbReference>
<dbReference type="PANTHER" id="PTHR30040:SF2">
    <property type="entry name" value="FAD:PROTEIN FMN TRANSFERASE"/>
    <property type="match status" value="1"/>
</dbReference>